<dbReference type="Proteomes" id="UP000286931">
    <property type="component" value="Unassembled WGS sequence"/>
</dbReference>
<sequence length="184" mass="20081">MPPRIDDTVRAAILADIQAGELSRNAIARRHGVSSSTITLIAREAGHANAFDRSKTTQATRAREVDAAAVRADLTARRLTLAVTLHDVAAREISKMREPTTYWDWGGKDHDYDETTRPEPHAQDRRAMMGTAAQAIDRSLKLVPPTEGTADESRSLIGDLMAGLAQDYAQRHGHRPPGDEHGGD</sequence>
<dbReference type="RefSeq" id="WP_246126534.1">
    <property type="nucleotide sequence ID" value="NZ_BIFH01000015.1"/>
</dbReference>
<protein>
    <submittedName>
        <fullName evidence="2">Uncharacterized protein</fullName>
    </submittedName>
</protein>
<dbReference type="EMBL" id="BIFH01000015">
    <property type="protein sequence ID" value="GCD94063.1"/>
    <property type="molecule type" value="Genomic_DNA"/>
</dbReference>
<accession>A0A401YHJ7</accession>
<evidence type="ECO:0000313" key="2">
    <source>
        <dbReference type="EMBL" id="GCD94063.1"/>
    </source>
</evidence>
<reference evidence="2 3" key="1">
    <citation type="submission" date="2018-12" db="EMBL/GenBank/DDBJ databases">
        <title>Draft genome sequence of Embleya hyalina NBRC 13850T.</title>
        <authorList>
            <person name="Komaki H."/>
            <person name="Hosoyama A."/>
            <person name="Kimura A."/>
            <person name="Ichikawa N."/>
            <person name="Tamura T."/>
        </authorList>
    </citation>
    <scope>NUCLEOTIDE SEQUENCE [LARGE SCALE GENOMIC DNA]</scope>
    <source>
        <strain evidence="2 3">NBRC 13850</strain>
    </source>
</reference>
<proteinExistence type="predicted"/>
<name>A0A401YHJ7_9ACTN</name>
<organism evidence="2 3">
    <name type="scientific">Embleya hyalina</name>
    <dbReference type="NCBI Taxonomy" id="516124"/>
    <lineage>
        <taxon>Bacteria</taxon>
        <taxon>Bacillati</taxon>
        <taxon>Actinomycetota</taxon>
        <taxon>Actinomycetes</taxon>
        <taxon>Kitasatosporales</taxon>
        <taxon>Streptomycetaceae</taxon>
        <taxon>Embleya</taxon>
    </lineage>
</organism>
<feature type="region of interest" description="Disordered" evidence="1">
    <location>
        <begin position="162"/>
        <end position="184"/>
    </location>
</feature>
<comment type="caution">
    <text evidence="2">The sequence shown here is derived from an EMBL/GenBank/DDBJ whole genome shotgun (WGS) entry which is preliminary data.</text>
</comment>
<evidence type="ECO:0000256" key="1">
    <source>
        <dbReference type="SAM" id="MobiDB-lite"/>
    </source>
</evidence>
<dbReference type="AlphaFoldDB" id="A0A401YHJ7"/>
<evidence type="ECO:0000313" key="3">
    <source>
        <dbReference type="Proteomes" id="UP000286931"/>
    </source>
</evidence>
<keyword evidence="3" id="KW-1185">Reference proteome</keyword>
<gene>
    <name evidence="2" type="ORF">EHYA_01719</name>
</gene>